<evidence type="ECO:0000313" key="2">
    <source>
        <dbReference type="Proteomes" id="UP001281656"/>
    </source>
</evidence>
<evidence type="ECO:0008006" key="3">
    <source>
        <dbReference type="Google" id="ProtNLM"/>
    </source>
</evidence>
<keyword evidence="2" id="KW-1185">Reference proteome</keyword>
<name>A0ABU4JYC1_9CLOT</name>
<reference evidence="1 2" key="1">
    <citation type="submission" date="2023-04" db="EMBL/GenBank/DDBJ databases">
        <title>Clostridium tannerae sp. nov., isolated from the fecal material of an alpaca.</title>
        <authorList>
            <person name="Miller S."/>
            <person name="Hendry M."/>
            <person name="King J."/>
            <person name="Sankaranarayanan K."/>
            <person name="Lawson P.A."/>
        </authorList>
    </citation>
    <scope>NUCLEOTIDE SEQUENCE [LARGE SCALE GENOMIC DNA]</scope>
    <source>
        <strain evidence="1 2">A1-XYC3</strain>
    </source>
</reference>
<proteinExistence type="predicted"/>
<sequence length="58" mass="6690">MADKNRKDYINPITEFASIFVSDEKINIQTEDMFDRSLPPLSIRDLFNKEGDSESNGH</sequence>
<gene>
    <name evidence="1" type="ORF">P8V03_18765</name>
</gene>
<evidence type="ECO:0000313" key="1">
    <source>
        <dbReference type="EMBL" id="MDW8803173.1"/>
    </source>
</evidence>
<dbReference type="EMBL" id="JARUJP010000054">
    <property type="protein sequence ID" value="MDW8803173.1"/>
    <property type="molecule type" value="Genomic_DNA"/>
</dbReference>
<comment type="caution">
    <text evidence="1">The sequence shown here is derived from an EMBL/GenBank/DDBJ whole genome shotgun (WGS) entry which is preliminary data.</text>
</comment>
<dbReference type="Proteomes" id="UP001281656">
    <property type="component" value="Unassembled WGS sequence"/>
</dbReference>
<organism evidence="1 2">
    <name type="scientific">Clostridium tanneri</name>
    <dbReference type="NCBI Taxonomy" id="3037988"/>
    <lineage>
        <taxon>Bacteria</taxon>
        <taxon>Bacillati</taxon>
        <taxon>Bacillota</taxon>
        <taxon>Clostridia</taxon>
        <taxon>Eubacteriales</taxon>
        <taxon>Clostridiaceae</taxon>
        <taxon>Clostridium</taxon>
    </lineage>
</organism>
<protein>
    <recommendedName>
        <fullName evidence="3">Transposase</fullName>
    </recommendedName>
</protein>
<dbReference type="RefSeq" id="WP_318799339.1">
    <property type="nucleotide sequence ID" value="NZ_JARUJP010000054.1"/>
</dbReference>
<accession>A0ABU4JYC1</accession>